<gene>
    <name evidence="12" type="ORF">BKA16_003977</name>
</gene>
<dbReference type="EC" id="1.18.1.2" evidence="2"/>
<evidence type="ECO:0000256" key="2">
    <source>
        <dbReference type="ARBA" id="ARBA00013223"/>
    </source>
</evidence>
<dbReference type="RefSeq" id="WP_183372278.1">
    <property type="nucleotide sequence ID" value="NZ_BAABHL010000119.1"/>
</dbReference>
<sequence length="537" mass="57291">MPYVVTQNCCNDASCVSACPVDCIHPAPGEPGYRTAEMLYIDPDVCIDCGACADVCPVGAISPDDELEGLDLRYLEVNADFYAGPARREVDLPTPAVPARPTVAPGARTLRVAIVGSGPSASYAAEELLSRRDVDVEVTMIERLPFVGGLVRYGVAPDHAKTKEMDRTFARTLRRRGATVYLDVEVGRDVSVDEIAEHHHAVIVATGADRDRTLGVPGEELPGVHGAREFVAWYNGHPDHAEASFDLSHERAVVVGNGNVALDVARMLVADPEDLRRTDIADHALEALAAGSVREVVVLGRRGPDAAACTVPELLGLSKIDGVDVVVDGEVPIGPDSTYKTRLLADLAVATPRHDRRIVLRFDSAPCQFLGTDRVGGVRVAAPDSTTTDLDAGLVLRSIGYRGSPFPGLPFDDASGTVANVGGRVQHSEVDEVPLRGRYVAGWIKRGPSGVIGTNRVCAAETVDALLTDYDAGLLVEPTGSADAFDVLVRDRRPGALTADDWTVIDRFERSRGREHGRPRVKLLDPTPALHAAASSH</sequence>
<evidence type="ECO:0000313" key="13">
    <source>
        <dbReference type="Proteomes" id="UP000551501"/>
    </source>
</evidence>
<evidence type="ECO:0000313" key="12">
    <source>
        <dbReference type="EMBL" id="MBB4137425.1"/>
    </source>
</evidence>
<accession>A0A840EWP7</accession>
<comment type="caution">
    <text evidence="12">The sequence shown here is derived from an EMBL/GenBank/DDBJ whole genome shotgun (WGS) entry which is preliminary data.</text>
</comment>
<dbReference type="InterPro" id="IPR017896">
    <property type="entry name" value="4Fe4S_Fe-S-bd"/>
</dbReference>
<feature type="domain" description="4Fe-4S ferredoxin-type" evidence="11">
    <location>
        <begin position="37"/>
        <end position="66"/>
    </location>
</feature>
<keyword evidence="13" id="KW-1185">Reference proteome</keyword>
<evidence type="ECO:0000256" key="3">
    <source>
        <dbReference type="ARBA" id="ARBA00022630"/>
    </source>
</evidence>
<evidence type="ECO:0000256" key="1">
    <source>
        <dbReference type="ARBA" id="ARBA00001974"/>
    </source>
</evidence>
<evidence type="ECO:0000256" key="5">
    <source>
        <dbReference type="ARBA" id="ARBA00022827"/>
    </source>
</evidence>
<comment type="catalytic activity">
    <reaction evidence="10">
        <text>2 reduced [2Fe-2S]-[ferredoxin] + NADP(+) + H(+) = 2 oxidized [2Fe-2S]-[ferredoxin] + NADPH</text>
        <dbReference type="Rhea" id="RHEA:20125"/>
        <dbReference type="Rhea" id="RHEA-COMP:10000"/>
        <dbReference type="Rhea" id="RHEA-COMP:10001"/>
        <dbReference type="ChEBI" id="CHEBI:15378"/>
        <dbReference type="ChEBI" id="CHEBI:33737"/>
        <dbReference type="ChEBI" id="CHEBI:33738"/>
        <dbReference type="ChEBI" id="CHEBI:57783"/>
        <dbReference type="ChEBI" id="CHEBI:58349"/>
        <dbReference type="EC" id="1.18.1.2"/>
    </reaction>
</comment>
<evidence type="ECO:0000256" key="10">
    <source>
        <dbReference type="ARBA" id="ARBA00047776"/>
    </source>
</evidence>
<dbReference type="PANTHER" id="PTHR48467:SF1">
    <property type="entry name" value="GLUTAMATE SYNTHASE 1 [NADH], CHLOROPLASTIC-LIKE"/>
    <property type="match status" value="1"/>
</dbReference>
<keyword evidence="6" id="KW-0521">NADP</keyword>
<dbReference type="Pfam" id="PF00037">
    <property type="entry name" value="Fer4"/>
    <property type="match status" value="1"/>
</dbReference>
<dbReference type="GO" id="GO:0051536">
    <property type="term" value="F:iron-sulfur cluster binding"/>
    <property type="evidence" value="ECO:0007669"/>
    <property type="project" value="UniProtKB-KW"/>
</dbReference>
<evidence type="ECO:0000256" key="6">
    <source>
        <dbReference type="ARBA" id="ARBA00022857"/>
    </source>
</evidence>
<dbReference type="Gene3D" id="3.30.70.20">
    <property type="match status" value="1"/>
</dbReference>
<proteinExistence type="predicted"/>
<evidence type="ECO:0000256" key="8">
    <source>
        <dbReference type="ARBA" id="ARBA00023004"/>
    </source>
</evidence>
<dbReference type="PROSITE" id="PS00198">
    <property type="entry name" value="4FE4S_FER_1"/>
    <property type="match status" value="1"/>
</dbReference>
<organism evidence="12 13">
    <name type="scientific">Gordonia humi</name>
    <dbReference type="NCBI Taxonomy" id="686429"/>
    <lineage>
        <taxon>Bacteria</taxon>
        <taxon>Bacillati</taxon>
        <taxon>Actinomycetota</taxon>
        <taxon>Actinomycetes</taxon>
        <taxon>Mycobacteriales</taxon>
        <taxon>Gordoniaceae</taxon>
        <taxon>Gordonia</taxon>
    </lineage>
</organism>
<keyword evidence="4" id="KW-0479">Metal-binding</keyword>
<dbReference type="GO" id="GO:0046872">
    <property type="term" value="F:metal ion binding"/>
    <property type="evidence" value="ECO:0007669"/>
    <property type="project" value="UniProtKB-KW"/>
</dbReference>
<evidence type="ECO:0000259" key="11">
    <source>
        <dbReference type="PROSITE" id="PS51379"/>
    </source>
</evidence>
<dbReference type="InterPro" id="IPR023753">
    <property type="entry name" value="FAD/NAD-binding_dom"/>
</dbReference>
<feature type="domain" description="4Fe-4S ferredoxin-type" evidence="11">
    <location>
        <begin position="1"/>
        <end position="29"/>
    </location>
</feature>
<keyword evidence="5" id="KW-0274">FAD</keyword>
<dbReference type="InterPro" id="IPR036188">
    <property type="entry name" value="FAD/NAD-bd_sf"/>
</dbReference>
<dbReference type="PRINTS" id="PR00419">
    <property type="entry name" value="ADXRDTASE"/>
</dbReference>
<dbReference type="Proteomes" id="UP000551501">
    <property type="component" value="Unassembled WGS sequence"/>
</dbReference>
<keyword evidence="8" id="KW-0408">Iron</keyword>
<dbReference type="InterPro" id="IPR017900">
    <property type="entry name" value="4Fe4S_Fe_S_CS"/>
</dbReference>
<reference evidence="12 13" key="1">
    <citation type="submission" date="2020-08" db="EMBL/GenBank/DDBJ databases">
        <title>Sequencing the genomes of 1000 actinobacteria strains.</title>
        <authorList>
            <person name="Klenk H.-P."/>
        </authorList>
    </citation>
    <scope>NUCLEOTIDE SEQUENCE [LARGE SCALE GENOMIC DNA]</scope>
    <source>
        <strain evidence="12 13">DSM 45298</strain>
    </source>
</reference>
<dbReference type="SUPFAM" id="SSF54862">
    <property type="entry name" value="4Fe-4S ferredoxins"/>
    <property type="match status" value="1"/>
</dbReference>
<evidence type="ECO:0000256" key="9">
    <source>
        <dbReference type="ARBA" id="ARBA00023014"/>
    </source>
</evidence>
<keyword evidence="3" id="KW-0285">Flavoprotein</keyword>
<dbReference type="EMBL" id="JACIFP010000001">
    <property type="protein sequence ID" value="MBB4137425.1"/>
    <property type="molecule type" value="Genomic_DNA"/>
</dbReference>
<protein>
    <recommendedName>
        <fullName evidence="2">ferredoxin--NADP(+) reductase</fullName>
        <ecNumber evidence="2">1.18.1.2</ecNumber>
    </recommendedName>
</protein>
<dbReference type="PROSITE" id="PS51379">
    <property type="entry name" value="4FE4S_FER_2"/>
    <property type="match status" value="2"/>
</dbReference>
<evidence type="ECO:0000256" key="4">
    <source>
        <dbReference type="ARBA" id="ARBA00022723"/>
    </source>
</evidence>
<dbReference type="Gene3D" id="3.50.50.60">
    <property type="entry name" value="FAD/NAD(P)-binding domain"/>
    <property type="match status" value="1"/>
</dbReference>
<dbReference type="PANTHER" id="PTHR48467">
    <property type="entry name" value="GLUTAMATE SYNTHASE 1 [NADH], CHLOROPLASTIC-LIKE"/>
    <property type="match status" value="1"/>
</dbReference>
<dbReference type="InterPro" id="IPR055275">
    <property type="entry name" value="Ferredox_Rdtase"/>
</dbReference>
<keyword evidence="9" id="KW-0411">Iron-sulfur</keyword>
<comment type="cofactor">
    <cofactor evidence="1">
        <name>FAD</name>
        <dbReference type="ChEBI" id="CHEBI:57692"/>
    </cofactor>
</comment>
<dbReference type="SUPFAM" id="SSF51971">
    <property type="entry name" value="Nucleotide-binding domain"/>
    <property type="match status" value="1"/>
</dbReference>
<dbReference type="AlphaFoldDB" id="A0A840EWP7"/>
<dbReference type="GO" id="GO:0004324">
    <property type="term" value="F:ferredoxin-NADP+ reductase activity"/>
    <property type="evidence" value="ECO:0007669"/>
    <property type="project" value="UniProtKB-EC"/>
</dbReference>
<dbReference type="Gene3D" id="3.40.50.720">
    <property type="entry name" value="NAD(P)-binding Rossmann-like Domain"/>
    <property type="match status" value="1"/>
</dbReference>
<dbReference type="Pfam" id="PF07992">
    <property type="entry name" value="Pyr_redox_2"/>
    <property type="match status" value="1"/>
</dbReference>
<keyword evidence="7 12" id="KW-0560">Oxidoreductase</keyword>
<evidence type="ECO:0000256" key="7">
    <source>
        <dbReference type="ARBA" id="ARBA00023002"/>
    </source>
</evidence>
<name>A0A840EWP7_9ACTN</name>